<evidence type="ECO:0000256" key="3">
    <source>
        <dbReference type="ARBA" id="ARBA00023163"/>
    </source>
</evidence>
<accession>A0A6I1E1R7</accession>
<dbReference type="InterPro" id="IPR025997">
    <property type="entry name" value="SBP_2_dom"/>
</dbReference>
<dbReference type="Gene3D" id="1.10.260.40">
    <property type="entry name" value="lambda repressor-like DNA-binding domains"/>
    <property type="match status" value="1"/>
</dbReference>
<dbReference type="InterPro" id="IPR028082">
    <property type="entry name" value="Peripla_BP_I"/>
</dbReference>
<evidence type="ECO:0000313" key="6">
    <source>
        <dbReference type="Proteomes" id="UP000429785"/>
    </source>
</evidence>
<dbReference type="Gene3D" id="3.40.50.2300">
    <property type="match status" value="2"/>
</dbReference>
<evidence type="ECO:0000256" key="2">
    <source>
        <dbReference type="ARBA" id="ARBA00023125"/>
    </source>
</evidence>
<dbReference type="EMBL" id="WELG01000001">
    <property type="protein sequence ID" value="KAB7530379.1"/>
    <property type="molecule type" value="Genomic_DNA"/>
</dbReference>
<dbReference type="CDD" id="cd01392">
    <property type="entry name" value="HTH_LacI"/>
    <property type="match status" value="1"/>
</dbReference>
<dbReference type="PROSITE" id="PS50932">
    <property type="entry name" value="HTH_LACI_2"/>
    <property type="match status" value="1"/>
</dbReference>
<evidence type="ECO:0000259" key="4">
    <source>
        <dbReference type="PROSITE" id="PS50932"/>
    </source>
</evidence>
<keyword evidence="1" id="KW-0805">Transcription regulation</keyword>
<dbReference type="GO" id="GO:0003700">
    <property type="term" value="F:DNA-binding transcription factor activity"/>
    <property type="evidence" value="ECO:0007669"/>
    <property type="project" value="TreeGrafter"/>
</dbReference>
<dbReference type="Proteomes" id="UP000429785">
    <property type="component" value="Unassembled WGS sequence"/>
</dbReference>
<keyword evidence="2" id="KW-0238">DNA-binding</keyword>
<dbReference type="InterPro" id="IPR000843">
    <property type="entry name" value="HTH_LacI"/>
</dbReference>
<dbReference type="PANTHER" id="PTHR30146">
    <property type="entry name" value="LACI-RELATED TRANSCRIPTIONAL REPRESSOR"/>
    <property type="match status" value="1"/>
</dbReference>
<reference evidence="5 6" key="1">
    <citation type="submission" date="2019-10" db="EMBL/GenBank/DDBJ databases">
        <title>Muricauda olearia CL-SS4 JCM15563 genome.</title>
        <authorList>
            <person name="Liu L."/>
        </authorList>
    </citation>
    <scope>NUCLEOTIDE SEQUENCE [LARGE SCALE GENOMIC DNA]</scope>
    <source>
        <strain evidence="5 6">CL-SS4</strain>
    </source>
</reference>
<name>A0A6I1E1R7_9FLAO</name>
<protein>
    <submittedName>
        <fullName evidence="5">Substrate-binding domain-containing protein</fullName>
    </submittedName>
</protein>
<dbReference type="SUPFAM" id="SSF47413">
    <property type="entry name" value="lambda repressor-like DNA-binding domains"/>
    <property type="match status" value="1"/>
</dbReference>
<organism evidence="5 6">
    <name type="scientific">Flagellimonas olearia</name>
    <dbReference type="NCBI Taxonomy" id="552546"/>
    <lineage>
        <taxon>Bacteria</taxon>
        <taxon>Pseudomonadati</taxon>
        <taxon>Bacteroidota</taxon>
        <taxon>Flavobacteriia</taxon>
        <taxon>Flavobacteriales</taxon>
        <taxon>Flavobacteriaceae</taxon>
        <taxon>Flagellimonas</taxon>
    </lineage>
</organism>
<dbReference type="OrthoDB" id="628703at2"/>
<dbReference type="Pfam" id="PF00356">
    <property type="entry name" value="LacI"/>
    <property type="match status" value="1"/>
</dbReference>
<sequence>MVTIKDIAKMAKVSDGTVDRVIHNRGGVSKKTEERIRKILKENNFKVNPIARTLALRKKYKISCLIPKYDNQNLFWKSPSLGIHRAEEEIISYGIQTNIHKFNQFDPNTYRLQFHKMLKTNPDAVVIAPTFYTETKELVKELEKRSIPYSLLNIDIDGLNNISFIGQDSYHAGYAVGKLMGLCLREEQSCVTIQTRSNISNYSAIYQRIKGFEKYLTSKSNNIQNHHLIFQNLDDLNEVRRQVNKYLEEHKEVKGIYVPSSRVSILANVIAKDKLASLFIIGFDTTTNNLQCLQEGKISFLISQKSFDQGYYAIKIMADFLSHKKIPKDKIFSPIQIIIKENLIYNDSHEPSHIFVSS</sequence>
<dbReference type="AlphaFoldDB" id="A0A6I1E1R7"/>
<dbReference type="InterPro" id="IPR010982">
    <property type="entry name" value="Lambda_DNA-bd_dom_sf"/>
</dbReference>
<dbReference type="Pfam" id="PF13407">
    <property type="entry name" value="Peripla_BP_4"/>
    <property type="match status" value="1"/>
</dbReference>
<feature type="domain" description="HTH lacI-type" evidence="4">
    <location>
        <begin position="2"/>
        <end position="56"/>
    </location>
</feature>
<proteinExistence type="predicted"/>
<dbReference type="SMART" id="SM00354">
    <property type="entry name" value="HTH_LACI"/>
    <property type="match status" value="1"/>
</dbReference>
<dbReference type="GO" id="GO:0000976">
    <property type="term" value="F:transcription cis-regulatory region binding"/>
    <property type="evidence" value="ECO:0007669"/>
    <property type="project" value="TreeGrafter"/>
</dbReference>
<dbReference type="CDD" id="cd06307">
    <property type="entry name" value="PBP1_sugar_binding"/>
    <property type="match status" value="1"/>
</dbReference>
<dbReference type="SUPFAM" id="SSF53822">
    <property type="entry name" value="Periplasmic binding protein-like I"/>
    <property type="match status" value="1"/>
</dbReference>
<evidence type="ECO:0000256" key="1">
    <source>
        <dbReference type="ARBA" id="ARBA00023015"/>
    </source>
</evidence>
<keyword evidence="3" id="KW-0804">Transcription</keyword>
<dbReference type="PANTHER" id="PTHR30146:SF144">
    <property type="entry name" value="LACI-FAMILY TRANSCRIPTION REGULATOR"/>
    <property type="match status" value="1"/>
</dbReference>
<dbReference type="RefSeq" id="WP_152130313.1">
    <property type="nucleotide sequence ID" value="NZ_WELG01000001.1"/>
</dbReference>
<evidence type="ECO:0000313" key="5">
    <source>
        <dbReference type="EMBL" id="KAB7530379.1"/>
    </source>
</evidence>
<dbReference type="PROSITE" id="PS00356">
    <property type="entry name" value="HTH_LACI_1"/>
    <property type="match status" value="1"/>
</dbReference>
<gene>
    <name evidence="5" type="ORF">F8C76_02410</name>
</gene>
<comment type="caution">
    <text evidence="5">The sequence shown here is derived from an EMBL/GenBank/DDBJ whole genome shotgun (WGS) entry which is preliminary data.</text>
</comment>